<dbReference type="GO" id="GO:0035612">
    <property type="term" value="F:AP-2 adaptor complex binding"/>
    <property type="evidence" value="ECO:0007669"/>
    <property type="project" value="TreeGrafter"/>
</dbReference>
<dbReference type="InterPro" id="IPR029021">
    <property type="entry name" value="Prot-tyrosine_phosphatase-like"/>
</dbReference>
<dbReference type="PROSITE" id="PS51182">
    <property type="entry name" value="C2_TENSIN"/>
    <property type="match status" value="1"/>
</dbReference>
<dbReference type="SUPFAM" id="SSF46565">
    <property type="entry name" value="Chaperone J-domain"/>
    <property type="match status" value="1"/>
</dbReference>
<evidence type="ECO:0000256" key="3">
    <source>
        <dbReference type="SAM" id="MobiDB-lite"/>
    </source>
</evidence>
<dbReference type="GO" id="GO:2000369">
    <property type="term" value="P:regulation of clathrin-dependent endocytosis"/>
    <property type="evidence" value="ECO:0007669"/>
    <property type="project" value="TreeGrafter"/>
</dbReference>
<proteinExistence type="inferred from homology"/>
<dbReference type="GO" id="GO:0045747">
    <property type="term" value="P:positive regulation of Notch signaling pathway"/>
    <property type="evidence" value="ECO:0007669"/>
    <property type="project" value="TreeGrafter"/>
</dbReference>
<feature type="compositionally biased region" description="Basic and acidic residues" evidence="3">
    <location>
        <begin position="1125"/>
        <end position="1134"/>
    </location>
</feature>
<evidence type="ECO:0000259" key="5">
    <source>
        <dbReference type="PROSITE" id="PS51182"/>
    </source>
</evidence>
<evidence type="ECO:0000256" key="1">
    <source>
        <dbReference type="ARBA" id="ARBA00005490"/>
    </source>
</evidence>
<sequence>MTDLFRSAFNYISQAAPNRPPGAGGAGDHALVGQNIEVGGFRLKIRSLLAEGGFALVFSAQDAQGSWFALKRQIAADREAADAVLKEIRILRELTGHPAILRYVQAAQLNTQDSLRGRTEFLLLTELCSGGSVVDFLNKNTLSPEQIVKIFSAACSAVRHMHDRPAPITHRDIKIENLLFDSSGHVKLCDFGSATTEVHFVDDSWSALRRSQVEEEMQRHTTPMYRAPEILDLYQNFPIGPSQDIWALGCILYYLCYRTHPFEDSAKLRIINANYNLPPEATSAYSMFHPLIQRTLQPDPRKRPRIGELCDSVGALAVAMGVDLKTKVPGVDLSALTGGAIPEGSPQTRHAPPRPPPPAPPRNESLSQEPPSAAQVQASAVFGALKGQGMSLFKNIRDRSAAVVQTVQSTYGGKGPDVMFVTSRLAIAPMSEGMPEALAGPAEDVTRQYLMEQCGERKFAIYNLGQRRLRGDYGGFLSESPLPQLSSGLSPTLNQIMSLARNVAVFWRQNKSNIAVITGPEQYCVLMAAALLIYSRIATRSISAVDFITRRRPHPVCLPASFHRQLDVLSTVAHSTRAELNLIVHNKPVLLDSIEISPTPLFNRLKTGCRPYVEVYSAGTKLWNTSKEYEQIRAFEAPECKSVKMQLGAVPVGDDVTVLVYHTRWSRVANRVQLVQMFTASFHANFVDPSATTIEFGRSDLDRNLDDDPKMPDPFSSQRQMCANPISVRFPAAQLISAHILGPFDVRRIIASVPRGSWRAKPLAAAKSQEVLFQSCNAAAMLTRCRYRPLEQPRAQKGTASKESWLQRVVLGIRVGANDRGFTNGVAEPPAFLGYDTDSIVPRTLTQDEEEHEYVCRQLGDVDFGRGATASPPSPSHQPQDNFFAELDWNHQAHTQHIPAPSERAQPVPNLWDEPSLVTPAPVRNGVEDAEFHERLAGIRIGTEEEDDDADMYKFDYEKKPKPAATQPQKNQIDDLLDFGSPVASTAPAPSNAFDPFAHFESAPATANLATDLLGFGAHHGMSRNVSAPSFEAPKAANFDPFAEFLASNSNSAAGSSTRLNDISSAGNSGRATPTTRPNYSRSNFETSGSTTTGMKPKVTANAFDDLLASQGFSSSSKNSNRSLADMRKEEENKQMDPVAVAIRDWKAGKEKNIRALLCSLNDILWEGADKWNQPNMSDILSAGQVKKNFHKALLVVHPDKQVGNDNYELAKEIAGVLKTAWDEFVNAGSPSL</sequence>
<dbReference type="Pfam" id="PF00069">
    <property type="entry name" value="Pkinase"/>
    <property type="match status" value="1"/>
</dbReference>
<dbReference type="InterPro" id="IPR014020">
    <property type="entry name" value="Tensin_C2-dom"/>
</dbReference>
<accession>A0A1I7YGC4</accession>
<dbReference type="PANTHER" id="PTHR22967:SF105">
    <property type="entry name" value="CYCLIN-G-ASSOCIATED KINASE"/>
    <property type="match status" value="1"/>
</dbReference>
<dbReference type="InterPro" id="IPR036869">
    <property type="entry name" value="J_dom_sf"/>
</dbReference>
<keyword evidence="2" id="KW-0547">Nucleotide-binding</keyword>
<name>A0A1I7YGC4_9BILA</name>
<dbReference type="InterPro" id="IPR035892">
    <property type="entry name" value="C2_domain_sf"/>
</dbReference>
<reference evidence="7" key="1">
    <citation type="submission" date="2016-11" db="UniProtKB">
        <authorList>
            <consortium name="WormBaseParasite"/>
        </authorList>
    </citation>
    <scope>IDENTIFICATION</scope>
</reference>
<dbReference type="InterPro" id="IPR000719">
    <property type="entry name" value="Prot_kinase_dom"/>
</dbReference>
<dbReference type="PANTHER" id="PTHR22967">
    <property type="entry name" value="SERINE/THREONINE PROTEIN KINASE"/>
    <property type="match status" value="1"/>
</dbReference>
<dbReference type="InterPro" id="IPR011009">
    <property type="entry name" value="Kinase-like_dom_sf"/>
</dbReference>
<dbReference type="Gene3D" id="1.10.510.10">
    <property type="entry name" value="Transferase(Phosphotransferase) domain 1"/>
    <property type="match status" value="1"/>
</dbReference>
<feature type="compositionally biased region" description="Polar residues" evidence="3">
    <location>
        <begin position="1058"/>
        <end position="1094"/>
    </location>
</feature>
<keyword evidence="6" id="KW-1185">Reference proteome</keyword>
<dbReference type="Gene3D" id="1.10.287.110">
    <property type="entry name" value="DnaJ domain"/>
    <property type="match status" value="1"/>
</dbReference>
<dbReference type="PROSITE" id="PS50011">
    <property type="entry name" value="PROTEIN_KINASE_DOM"/>
    <property type="match status" value="1"/>
</dbReference>
<dbReference type="Gene3D" id="2.60.40.1110">
    <property type="match status" value="1"/>
</dbReference>
<dbReference type="PROSITE" id="PS00108">
    <property type="entry name" value="PROTEIN_KINASE_ST"/>
    <property type="match status" value="1"/>
</dbReference>
<dbReference type="AlphaFoldDB" id="A0A1I7YGC4"/>
<dbReference type="GO" id="GO:0005737">
    <property type="term" value="C:cytoplasm"/>
    <property type="evidence" value="ECO:0007669"/>
    <property type="project" value="TreeGrafter"/>
</dbReference>
<dbReference type="InterPro" id="IPR008271">
    <property type="entry name" value="Ser/Thr_kinase_AS"/>
</dbReference>
<feature type="compositionally biased region" description="Low complexity" evidence="3">
    <location>
        <begin position="1114"/>
        <end position="1123"/>
    </location>
</feature>
<feature type="domain" description="Protein kinase" evidence="4">
    <location>
        <begin position="43"/>
        <end position="316"/>
    </location>
</feature>
<feature type="region of interest" description="Disordered" evidence="3">
    <location>
        <begin position="1113"/>
        <end position="1134"/>
    </location>
</feature>
<feature type="region of interest" description="Disordered" evidence="3">
    <location>
        <begin position="335"/>
        <end position="373"/>
    </location>
</feature>
<feature type="region of interest" description="Disordered" evidence="3">
    <location>
        <begin position="1051"/>
        <end position="1097"/>
    </location>
</feature>
<evidence type="ECO:0000313" key="6">
    <source>
        <dbReference type="Proteomes" id="UP000095287"/>
    </source>
</evidence>
<feature type="domain" description="C2 tensin-type" evidence="5">
    <location>
        <begin position="586"/>
        <end position="724"/>
    </location>
</feature>
<dbReference type="Gene3D" id="3.90.190.10">
    <property type="entry name" value="Protein tyrosine phosphatase superfamily"/>
    <property type="match status" value="1"/>
</dbReference>
<evidence type="ECO:0000259" key="4">
    <source>
        <dbReference type="PROSITE" id="PS50011"/>
    </source>
</evidence>
<organism evidence="6 7">
    <name type="scientific">Steinernema glaseri</name>
    <dbReference type="NCBI Taxonomy" id="37863"/>
    <lineage>
        <taxon>Eukaryota</taxon>
        <taxon>Metazoa</taxon>
        <taxon>Ecdysozoa</taxon>
        <taxon>Nematoda</taxon>
        <taxon>Chromadorea</taxon>
        <taxon>Rhabditida</taxon>
        <taxon>Tylenchina</taxon>
        <taxon>Panagrolaimomorpha</taxon>
        <taxon>Strongyloidoidea</taxon>
        <taxon>Steinernematidae</taxon>
        <taxon>Steinernema</taxon>
    </lineage>
</organism>
<dbReference type="SUPFAM" id="SSF49562">
    <property type="entry name" value="C2 domain (Calcium/lipid-binding domain, CaLB)"/>
    <property type="match status" value="1"/>
</dbReference>
<dbReference type="SUPFAM" id="SSF56112">
    <property type="entry name" value="Protein kinase-like (PK-like)"/>
    <property type="match status" value="1"/>
</dbReference>
<dbReference type="SMART" id="SM00220">
    <property type="entry name" value="S_TKc"/>
    <property type="match status" value="1"/>
</dbReference>
<dbReference type="SMART" id="SM01326">
    <property type="entry name" value="PTEN_C2"/>
    <property type="match status" value="1"/>
</dbReference>
<feature type="compositionally biased region" description="Polar residues" evidence="3">
    <location>
        <begin position="364"/>
        <end position="373"/>
    </location>
</feature>
<dbReference type="FunFam" id="1.10.287.110:FF:000002">
    <property type="entry name" value="putative tyrosine-protein phosphatase auxilin isoform X2"/>
    <property type="match status" value="1"/>
</dbReference>
<protein>
    <submittedName>
        <fullName evidence="7">Cyclin-G-associated kinase</fullName>
    </submittedName>
</protein>
<comment type="similarity">
    <text evidence="1">Belongs to the protein kinase superfamily. AGC Ser/Thr protein kinase family. PKC subfamily.</text>
</comment>
<dbReference type="GO" id="GO:0005524">
    <property type="term" value="F:ATP binding"/>
    <property type="evidence" value="ECO:0007669"/>
    <property type="project" value="InterPro"/>
</dbReference>
<dbReference type="GO" id="GO:0004674">
    <property type="term" value="F:protein serine/threonine kinase activity"/>
    <property type="evidence" value="ECO:0007669"/>
    <property type="project" value="TreeGrafter"/>
</dbReference>
<dbReference type="Proteomes" id="UP000095287">
    <property type="component" value="Unplaced"/>
</dbReference>
<evidence type="ECO:0000313" key="7">
    <source>
        <dbReference type="WBParaSite" id="L893_g16134.t2"/>
    </source>
</evidence>
<dbReference type="Pfam" id="PF10409">
    <property type="entry name" value="PTEN_C2"/>
    <property type="match status" value="1"/>
</dbReference>
<dbReference type="WBParaSite" id="L893_g16134.t2">
    <property type="protein sequence ID" value="L893_g16134.t2"/>
    <property type="gene ID" value="L893_g16134"/>
</dbReference>
<evidence type="ECO:0000256" key="2">
    <source>
        <dbReference type="ARBA" id="ARBA00022741"/>
    </source>
</evidence>